<gene>
    <name evidence="1" type="ORF">KUO17_18145</name>
</gene>
<proteinExistence type="predicted"/>
<protein>
    <submittedName>
        <fullName evidence="1">Uncharacterized protein</fullName>
    </submittedName>
</protein>
<organism evidence="1 2">
    <name type="scientific">Pseudomonas aegrilactucae</name>
    <dbReference type="NCBI Taxonomy" id="2854028"/>
    <lineage>
        <taxon>Bacteria</taxon>
        <taxon>Pseudomonadati</taxon>
        <taxon>Pseudomonadota</taxon>
        <taxon>Gammaproteobacteria</taxon>
        <taxon>Pseudomonadales</taxon>
        <taxon>Pseudomonadaceae</taxon>
        <taxon>Pseudomonas</taxon>
    </lineage>
</organism>
<reference evidence="1" key="1">
    <citation type="journal article" date="2022" name="Int. J. Syst. Evol. Microbiol.">
        <title>Pseudomonas aegrilactucae sp. nov. and Pseudomonas morbosilactucae sp. nov., pathogens causing bacterial rot of lettuce in Japan.</title>
        <authorList>
            <person name="Sawada H."/>
            <person name="Fujikawa T."/>
            <person name="Satou M."/>
        </authorList>
    </citation>
    <scope>NUCLEOTIDE SEQUENCE</scope>
    <source>
        <strain evidence="1">MAFF 301350</strain>
    </source>
</reference>
<keyword evidence="2" id="KW-1185">Reference proteome</keyword>
<dbReference type="RefSeq" id="WP_217976905.1">
    <property type="nucleotide sequence ID" value="NZ_JAHTBI010000066.1"/>
</dbReference>
<name>A0A9Q2XLJ5_9PSED</name>
<evidence type="ECO:0000313" key="1">
    <source>
        <dbReference type="EMBL" id="MBV6288921.1"/>
    </source>
</evidence>
<reference evidence="1" key="2">
    <citation type="journal article" date="2023" name="Plant Pathol.">
        <title>Dismantling and reorganizing Pseudomonas marginalis sensu#lato.</title>
        <authorList>
            <person name="Sawada H."/>
            <person name="Fujikawa T."/>
            <person name="Satou M."/>
        </authorList>
    </citation>
    <scope>NUCLEOTIDE SEQUENCE</scope>
    <source>
        <strain evidence="1">MAFF 301350</strain>
    </source>
</reference>
<evidence type="ECO:0000313" key="2">
    <source>
        <dbReference type="Proteomes" id="UP001106592"/>
    </source>
</evidence>
<dbReference type="Proteomes" id="UP001106592">
    <property type="component" value="Unassembled WGS sequence"/>
</dbReference>
<dbReference type="AlphaFoldDB" id="A0A9Q2XLJ5"/>
<dbReference type="EMBL" id="JAHTBI010000066">
    <property type="protein sequence ID" value="MBV6288921.1"/>
    <property type="molecule type" value="Genomic_DNA"/>
</dbReference>
<accession>A0A9Q2XLJ5</accession>
<sequence>MKNNYSFKLLANREHCSQPHKSALFLAMLNVTDQAQSTHPIATLDELEHQLPAGQYCIAHNVVSRKGKTVYLDGEMVIAPKDDLIMFLKKSSDINDLRDFLIAPTFCDAPTFVVSLYEESLHLYR</sequence>
<comment type="caution">
    <text evidence="1">The sequence shown here is derived from an EMBL/GenBank/DDBJ whole genome shotgun (WGS) entry which is preliminary data.</text>
</comment>